<name>A0A5B8JIE6_9ACTN</name>
<proteinExistence type="predicted"/>
<evidence type="ECO:0000313" key="2">
    <source>
        <dbReference type="Proteomes" id="UP000320580"/>
    </source>
</evidence>
<reference evidence="1 2" key="1">
    <citation type="submission" date="2019-07" db="EMBL/GenBank/DDBJ databases">
        <authorList>
            <person name="Zhu P."/>
        </authorList>
    </citation>
    <scope>NUCLEOTIDE SEQUENCE [LARGE SCALE GENOMIC DNA]</scope>
    <source>
        <strain evidence="1 2">SSL-25</strain>
    </source>
</reference>
<gene>
    <name evidence="1" type="ORF">FQU76_13075</name>
</gene>
<dbReference type="RefSeq" id="WP_146480631.1">
    <property type="nucleotide sequence ID" value="NZ_CP042266.1"/>
</dbReference>
<dbReference type="OrthoDB" id="3698213at2"/>
<dbReference type="KEGG" id="sqz:FQU76_13075"/>
<dbReference type="Proteomes" id="UP000320580">
    <property type="component" value="Chromosome"/>
</dbReference>
<dbReference type="InterPro" id="IPR011990">
    <property type="entry name" value="TPR-like_helical_dom_sf"/>
</dbReference>
<evidence type="ECO:0000313" key="1">
    <source>
        <dbReference type="EMBL" id="QDY77293.1"/>
    </source>
</evidence>
<keyword evidence="2" id="KW-1185">Reference proteome</keyword>
<sequence>MGEVIQGRRAVKEITVVERIADGLRIPGHMLGLASREWETPEPRSCGLPGYEGLAGPPVDVLFPDGSITDPDFAVEFIENQLPEHYRCANYFSARQLLPHATLHLRAVAHLLDSAAASDRDRLLKLGSRLAEFLGWLHQDLGDHEAGGYWSDRAMEWAQEASDDRMQSYVLFRKSHQAAARASAAQAIGLARAAQRIPGLSPDCMALAIQQEATGHALQGNPKAALMRFDEALALASLPRSRDASQGLDTSYCTPSYVEIQRANCWIELGEPWRAIQVLEGEITTLPQVYRNDRSVYLARLARAYVAADEPEQGSEQASVALAIAAQTGSARTLSELATVIRDLHALTEVPSVAEFVDRFRTVLGQSTT</sequence>
<organism evidence="1 2">
    <name type="scientific">Streptomyces qinzhouensis</name>
    <dbReference type="NCBI Taxonomy" id="2599401"/>
    <lineage>
        <taxon>Bacteria</taxon>
        <taxon>Bacillati</taxon>
        <taxon>Actinomycetota</taxon>
        <taxon>Actinomycetes</taxon>
        <taxon>Kitasatosporales</taxon>
        <taxon>Streptomycetaceae</taxon>
        <taxon>Streptomyces</taxon>
    </lineage>
</organism>
<dbReference type="EMBL" id="CP042266">
    <property type="protein sequence ID" value="QDY77293.1"/>
    <property type="molecule type" value="Genomic_DNA"/>
</dbReference>
<evidence type="ECO:0008006" key="3">
    <source>
        <dbReference type="Google" id="ProtNLM"/>
    </source>
</evidence>
<dbReference type="AlphaFoldDB" id="A0A5B8JIE6"/>
<accession>A0A5B8JIE6</accession>
<protein>
    <recommendedName>
        <fullName evidence="3">XRE family transcriptional regulator</fullName>
    </recommendedName>
</protein>
<dbReference type="SUPFAM" id="SSF48452">
    <property type="entry name" value="TPR-like"/>
    <property type="match status" value="1"/>
</dbReference>